<evidence type="ECO:0000256" key="2">
    <source>
        <dbReference type="ARBA" id="ARBA00009765"/>
    </source>
</evidence>
<dbReference type="EMBL" id="BAABAB010000014">
    <property type="protein sequence ID" value="GAA3617121.1"/>
    <property type="molecule type" value="Genomic_DNA"/>
</dbReference>
<evidence type="ECO:0000256" key="5">
    <source>
        <dbReference type="ARBA" id="ARBA00022692"/>
    </source>
</evidence>
<dbReference type="PANTHER" id="PTHR46494">
    <property type="entry name" value="CORA FAMILY METAL ION TRANSPORTER (EUROFUNG)"/>
    <property type="match status" value="1"/>
</dbReference>
<dbReference type="RefSeq" id="WP_344803785.1">
    <property type="nucleotide sequence ID" value="NZ_BAABAB010000014.1"/>
</dbReference>
<evidence type="ECO:0000256" key="3">
    <source>
        <dbReference type="ARBA" id="ARBA00022448"/>
    </source>
</evidence>
<protein>
    <submittedName>
        <fullName evidence="9">Magnesium/cobalt transporter CorA</fullName>
    </submittedName>
</protein>
<dbReference type="InterPro" id="IPR045863">
    <property type="entry name" value="CorA_TM1_TM2"/>
</dbReference>
<comment type="similarity">
    <text evidence="2">Belongs to the CorA metal ion transporter (MIT) (TC 1.A.35) family.</text>
</comment>
<feature type="transmembrane region" description="Helical" evidence="8">
    <location>
        <begin position="318"/>
        <end position="337"/>
    </location>
</feature>
<gene>
    <name evidence="9" type="primary">corA_1</name>
    <name evidence="9" type="ORF">GCM10022236_19020</name>
</gene>
<evidence type="ECO:0000313" key="9">
    <source>
        <dbReference type="EMBL" id="GAA3617121.1"/>
    </source>
</evidence>
<keyword evidence="10" id="KW-1185">Reference proteome</keyword>
<dbReference type="InterPro" id="IPR002523">
    <property type="entry name" value="MgTranspt_CorA/ZnTranspt_ZntB"/>
</dbReference>
<dbReference type="Pfam" id="PF01544">
    <property type="entry name" value="CorA"/>
    <property type="match status" value="1"/>
</dbReference>
<proteinExistence type="inferred from homology"/>
<keyword evidence="5 8" id="KW-0812">Transmembrane</keyword>
<dbReference type="Gene3D" id="3.30.460.20">
    <property type="entry name" value="CorA soluble domain-like"/>
    <property type="match status" value="1"/>
</dbReference>
<dbReference type="SUPFAM" id="SSF144083">
    <property type="entry name" value="Magnesium transport protein CorA, transmembrane region"/>
    <property type="match status" value="1"/>
</dbReference>
<evidence type="ECO:0000256" key="8">
    <source>
        <dbReference type="SAM" id="Phobius"/>
    </source>
</evidence>
<evidence type="ECO:0000256" key="6">
    <source>
        <dbReference type="ARBA" id="ARBA00022989"/>
    </source>
</evidence>
<evidence type="ECO:0000256" key="1">
    <source>
        <dbReference type="ARBA" id="ARBA00004651"/>
    </source>
</evidence>
<comment type="caution">
    <text evidence="9">The sequence shown here is derived from an EMBL/GenBank/DDBJ whole genome shotgun (WGS) entry which is preliminary data.</text>
</comment>
<dbReference type="SUPFAM" id="SSF143865">
    <property type="entry name" value="CorA soluble domain-like"/>
    <property type="match status" value="1"/>
</dbReference>
<dbReference type="Proteomes" id="UP001501490">
    <property type="component" value="Unassembled WGS sequence"/>
</dbReference>
<keyword evidence="6 8" id="KW-1133">Transmembrane helix</keyword>
<keyword evidence="3" id="KW-0813">Transport</keyword>
<feature type="transmembrane region" description="Helical" evidence="8">
    <location>
        <begin position="349"/>
        <end position="369"/>
    </location>
</feature>
<dbReference type="Gene3D" id="1.20.58.340">
    <property type="entry name" value="Magnesium transport protein CorA, transmembrane region"/>
    <property type="match status" value="2"/>
</dbReference>
<name>A0ABP6ZWG1_9ACTN</name>
<keyword evidence="4" id="KW-1003">Cell membrane</keyword>
<accession>A0ABP6ZWG1</accession>
<reference evidence="10" key="1">
    <citation type="journal article" date="2019" name="Int. J. Syst. Evol. Microbiol.">
        <title>The Global Catalogue of Microorganisms (GCM) 10K type strain sequencing project: providing services to taxonomists for standard genome sequencing and annotation.</title>
        <authorList>
            <consortium name="The Broad Institute Genomics Platform"/>
            <consortium name="The Broad Institute Genome Sequencing Center for Infectious Disease"/>
            <person name="Wu L."/>
            <person name="Ma J."/>
        </authorList>
    </citation>
    <scope>NUCLEOTIDE SEQUENCE [LARGE SCALE GENOMIC DNA]</scope>
    <source>
        <strain evidence="10">JCM 16929</strain>
    </source>
</reference>
<dbReference type="PANTHER" id="PTHR46494:SF1">
    <property type="entry name" value="CORA FAMILY METAL ION TRANSPORTER (EUROFUNG)"/>
    <property type="match status" value="1"/>
</dbReference>
<sequence length="375" mass="42072">MPNAPQRRSLPSLRGLNRRIPYVPIDVLARVQSQPIVEPAIPTPPPSSVVAWGWYVDGVRRPIDDIGTAAKLACAGDGFVWLGLKDPQPEDLNVLAEQFDLHPLAIEDAAEGHTRSKLEMFGDDLFMVISTVAYVDHEELTDTSEIVSTGQVMVFLGPHFVITVRHGEHAELSALRRSLEAQPERLAQGPATVLYFIADKIIDDYLAVVAEMETDVDEVEARVFSRQGQHEVDQVYQLKRELIEFKRSVNPLGPPLMRLATRDLPVVPEETRAYFRELADHHTEAREAIASFDEVLSSILQAGLARASVADNEDMRKISAWVAIVAVPTMVAGIYGMNFDYMPELKWHYGYFGVLTLIGLIMLGLYIMFKRKRWL</sequence>
<evidence type="ECO:0000313" key="10">
    <source>
        <dbReference type="Proteomes" id="UP001501490"/>
    </source>
</evidence>
<evidence type="ECO:0000256" key="7">
    <source>
        <dbReference type="ARBA" id="ARBA00023136"/>
    </source>
</evidence>
<comment type="subcellular location">
    <subcellularLocation>
        <location evidence="1">Cell membrane</location>
        <topology evidence="1">Multi-pass membrane protein</topology>
    </subcellularLocation>
</comment>
<dbReference type="InterPro" id="IPR045861">
    <property type="entry name" value="CorA_cytoplasmic_dom"/>
</dbReference>
<evidence type="ECO:0000256" key="4">
    <source>
        <dbReference type="ARBA" id="ARBA00022475"/>
    </source>
</evidence>
<organism evidence="9 10">
    <name type="scientific">Microlunatus ginsengisoli</name>
    <dbReference type="NCBI Taxonomy" id="363863"/>
    <lineage>
        <taxon>Bacteria</taxon>
        <taxon>Bacillati</taxon>
        <taxon>Actinomycetota</taxon>
        <taxon>Actinomycetes</taxon>
        <taxon>Propionibacteriales</taxon>
        <taxon>Propionibacteriaceae</taxon>
        <taxon>Microlunatus</taxon>
    </lineage>
</organism>
<dbReference type="CDD" id="cd12830">
    <property type="entry name" value="MtCorA-like"/>
    <property type="match status" value="1"/>
</dbReference>
<keyword evidence="7 8" id="KW-0472">Membrane</keyword>